<evidence type="ECO:0000313" key="10">
    <source>
        <dbReference type="Proteomes" id="UP000274100"/>
    </source>
</evidence>
<dbReference type="RefSeq" id="WP_126331075.1">
    <property type="nucleotide sequence ID" value="NZ_LR134343.1"/>
</dbReference>
<evidence type="ECO:0000256" key="2">
    <source>
        <dbReference type="ARBA" id="ARBA00008163"/>
    </source>
</evidence>
<evidence type="ECO:0000256" key="7">
    <source>
        <dbReference type="ARBA" id="ARBA00023237"/>
    </source>
</evidence>
<keyword evidence="6" id="KW-0472">Membrane</keyword>
<sequence length="481" mass="51011">MSLQFGYKALTVAVVSGLAATTAQAAGLDRSGQDITAFLQNGTYAEAVYTYIDADVKGKDTVGNAVPDMANSYDFFRYGVKTDINDTFSVGVLYDEPFGASVQYKGVNNFVSQGGDNTITSLTNGRMPDLATAQNSLLRLNAGFQGLANINQMLQDADPAFAGFLQAQKDEIEQRILTATGTNNLQEAQAAATRLGAAINASKTAEIQKDEGTSVDIRTNNITMLVGAKFGANKNFQIYGGPAAQRLNGEVKLRGTAYNAMTGYDARIATDTAVGWVAGAAFYKPEIALKAALTYRSEIEHNSTIAEAVPALATSTNRDFSVSLPSSWNLDFQTGVNPTTLLTAKVRYVPWSDFDIRPPSYGAATQRATGTALPIVSYAKDQWSAELGLGKKLSDRLAVSGSVGYDSGAGNPATSLGPIKGYYSVGLGAKYNITPEWSLSAGGKYLKFGDAEAQLPTKAIVGKFEDNDGYIVGVKLAYQSK</sequence>
<gene>
    <name evidence="9" type="ORF">NCTC10297_01445</name>
</gene>
<reference evidence="9 10" key="1">
    <citation type="submission" date="2018-12" db="EMBL/GenBank/DDBJ databases">
        <authorList>
            <consortium name="Pathogen Informatics"/>
        </authorList>
    </citation>
    <scope>NUCLEOTIDE SEQUENCE [LARGE SCALE GENOMIC DNA]</scope>
    <source>
        <strain evidence="9 10">NCTC10297</strain>
    </source>
</reference>
<evidence type="ECO:0000256" key="6">
    <source>
        <dbReference type="ARBA" id="ARBA00023136"/>
    </source>
</evidence>
<dbReference type="Gene3D" id="2.40.160.60">
    <property type="entry name" value="Outer membrane protein transport protein (OMPP1/FadL/TodX)"/>
    <property type="match status" value="1"/>
</dbReference>
<dbReference type="GO" id="GO:0015483">
    <property type="term" value="F:long-chain fatty acid transporting porin activity"/>
    <property type="evidence" value="ECO:0007669"/>
    <property type="project" value="TreeGrafter"/>
</dbReference>
<feature type="signal peptide" evidence="8">
    <location>
        <begin position="1"/>
        <end position="25"/>
    </location>
</feature>
<evidence type="ECO:0000256" key="3">
    <source>
        <dbReference type="ARBA" id="ARBA00022452"/>
    </source>
</evidence>
<keyword evidence="4" id="KW-0812">Transmembrane</keyword>
<keyword evidence="3" id="KW-1134">Transmembrane beta strand</keyword>
<evidence type="ECO:0000256" key="8">
    <source>
        <dbReference type="SAM" id="SignalP"/>
    </source>
</evidence>
<dbReference type="OrthoDB" id="6679728at2"/>
<organism evidence="9 10">
    <name type="scientific">Moraxella cuniculi</name>
    <dbReference type="NCBI Taxonomy" id="34061"/>
    <lineage>
        <taxon>Bacteria</taxon>
        <taxon>Pseudomonadati</taxon>
        <taxon>Pseudomonadota</taxon>
        <taxon>Gammaproteobacteria</taxon>
        <taxon>Moraxellales</taxon>
        <taxon>Moraxellaceae</taxon>
        <taxon>Moraxella</taxon>
    </lineage>
</organism>
<evidence type="ECO:0000256" key="1">
    <source>
        <dbReference type="ARBA" id="ARBA00004571"/>
    </source>
</evidence>
<feature type="chain" id="PRO_5018734335" evidence="8">
    <location>
        <begin position="26"/>
        <end position="481"/>
    </location>
</feature>
<dbReference type="SUPFAM" id="SSF56935">
    <property type="entry name" value="Porins"/>
    <property type="match status" value="1"/>
</dbReference>
<name>A0A3S4UL97_9GAMM</name>
<evidence type="ECO:0000313" key="9">
    <source>
        <dbReference type="EMBL" id="VEG13480.1"/>
    </source>
</evidence>
<keyword evidence="5 8" id="KW-0732">Signal</keyword>
<dbReference type="Proteomes" id="UP000274100">
    <property type="component" value="Chromosome"/>
</dbReference>
<dbReference type="Pfam" id="PF03349">
    <property type="entry name" value="Toluene_X"/>
    <property type="match status" value="1"/>
</dbReference>
<accession>A0A3S4UL97</accession>
<dbReference type="AlphaFoldDB" id="A0A3S4UL97"/>
<keyword evidence="7" id="KW-0998">Cell outer membrane</keyword>
<dbReference type="PANTHER" id="PTHR35093:SF8">
    <property type="entry name" value="OUTER MEMBRANE PROTEIN NMB0088-RELATED"/>
    <property type="match status" value="1"/>
</dbReference>
<evidence type="ECO:0000256" key="5">
    <source>
        <dbReference type="ARBA" id="ARBA00022729"/>
    </source>
</evidence>
<protein>
    <submittedName>
        <fullName evidence="9">Outer membrane protein transport protein (OMPP1/FadL/TodX)</fullName>
    </submittedName>
</protein>
<proteinExistence type="inferred from homology"/>
<dbReference type="InterPro" id="IPR005017">
    <property type="entry name" value="OMPP1/FadL/TodX"/>
</dbReference>
<dbReference type="KEGG" id="mcun:NCTC10297_01445"/>
<evidence type="ECO:0000256" key="4">
    <source>
        <dbReference type="ARBA" id="ARBA00022692"/>
    </source>
</evidence>
<dbReference type="GO" id="GO:0009279">
    <property type="term" value="C:cell outer membrane"/>
    <property type="evidence" value="ECO:0007669"/>
    <property type="project" value="UniProtKB-SubCell"/>
</dbReference>
<dbReference type="EMBL" id="LR134343">
    <property type="protein sequence ID" value="VEG13480.1"/>
    <property type="molecule type" value="Genomic_DNA"/>
</dbReference>
<dbReference type="PANTHER" id="PTHR35093">
    <property type="entry name" value="OUTER MEMBRANE PROTEIN NMB0088-RELATED"/>
    <property type="match status" value="1"/>
</dbReference>
<comment type="similarity">
    <text evidence="2">Belongs to the OmpP1/FadL family.</text>
</comment>
<comment type="subcellular location">
    <subcellularLocation>
        <location evidence="1">Cell outer membrane</location>
        <topology evidence="1">Multi-pass membrane protein</topology>
    </subcellularLocation>
</comment>